<keyword evidence="3" id="KW-1185">Reference proteome</keyword>
<dbReference type="RefSeq" id="XP_005717895.1">
    <property type="nucleotide sequence ID" value="XM_005717838.1"/>
</dbReference>
<evidence type="ECO:0000313" key="3">
    <source>
        <dbReference type="Proteomes" id="UP000012073"/>
    </source>
</evidence>
<evidence type="ECO:0000313" key="2">
    <source>
        <dbReference type="EMBL" id="CDF38026.1"/>
    </source>
</evidence>
<dbReference type="KEGG" id="ccp:CHC_T00000521001"/>
<dbReference type="GeneID" id="17325623"/>
<organism evidence="2 3">
    <name type="scientific">Chondrus crispus</name>
    <name type="common">Carrageen Irish moss</name>
    <name type="synonym">Polymorpha crispa</name>
    <dbReference type="NCBI Taxonomy" id="2769"/>
    <lineage>
        <taxon>Eukaryota</taxon>
        <taxon>Rhodophyta</taxon>
        <taxon>Florideophyceae</taxon>
        <taxon>Rhodymeniophycidae</taxon>
        <taxon>Gigartinales</taxon>
        <taxon>Gigartinaceae</taxon>
        <taxon>Chondrus</taxon>
    </lineage>
</organism>
<dbReference type="AlphaFoldDB" id="R7QKN6"/>
<feature type="compositionally biased region" description="Low complexity" evidence="1">
    <location>
        <begin position="63"/>
        <end position="73"/>
    </location>
</feature>
<name>R7QKN6_CHOCR</name>
<feature type="region of interest" description="Disordered" evidence="1">
    <location>
        <begin position="34"/>
        <end position="73"/>
    </location>
</feature>
<reference evidence="3" key="1">
    <citation type="journal article" date="2013" name="Proc. Natl. Acad. Sci. U.S.A.">
        <title>Genome structure and metabolic features in the red seaweed Chondrus crispus shed light on evolution of the Archaeplastida.</title>
        <authorList>
            <person name="Collen J."/>
            <person name="Porcel B."/>
            <person name="Carre W."/>
            <person name="Ball S.G."/>
            <person name="Chaparro C."/>
            <person name="Tonon T."/>
            <person name="Barbeyron T."/>
            <person name="Michel G."/>
            <person name="Noel B."/>
            <person name="Valentin K."/>
            <person name="Elias M."/>
            <person name="Artiguenave F."/>
            <person name="Arun A."/>
            <person name="Aury J.M."/>
            <person name="Barbosa-Neto J.F."/>
            <person name="Bothwell J.H."/>
            <person name="Bouget F.Y."/>
            <person name="Brillet L."/>
            <person name="Cabello-Hurtado F."/>
            <person name="Capella-Gutierrez S."/>
            <person name="Charrier B."/>
            <person name="Cladiere L."/>
            <person name="Cock J.M."/>
            <person name="Coelho S.M."/>
            <person name="Colleoni C."/>
            <person name="Czjzek M."/>
            <person name="Da Silva C."/>
            <person name="Delage L."/>
            <person name="Denoeud F."/>
            <person name="Deschamps P."/>
            <person name="Dittami S.M."/>
            <person name="Gabaldon T."/>
            <person name="Gachon C.M."/>
            <person name="Groisillier A."/>
            <person name="Herve C."/>
            <person name="Jabbari K."/>
            <person name="Katinka M."/>
            <person name="Kloareg B."/>
            <person name="Kowalczyk N."/>
            <person name="Labadie K."/>
            <person name="Leblanc C."/>
            <person name="Lopez P.J."/>
            <person name="McLachlan D.H."/>
            <person name="Meslet-Cladiere L."/>
            <person name="Moustafa A."/>
            <person name="Nehr Z."/>
            <person name="Nyvall Collen P."/>
            <person name="Panaud O."/>
            <person name="Partensky F."/>
            <person name="Poulain J."/>
            <person name="Rensing S.A."/>
            <person name="Rousvoal S."/>
            <person name="Samson G."/>
            <person name="Symeonidi A."/>
            <person name="Weissenbach J."/>
            <person name="Zambounis A."/>
            <person name="Wincker P."/>
            <person name="Boyen C."/>
        </authorList>
    </citation>
    <scope>NUCLEOTIDE SEQUENCE [LARGE SCALE GENOMIC DNA]</scope>
    <source>
        <strain evidence="3">cv. Stackhouse</strain>
    </source>
</reference>
<gene>
    <name evidence="2" type="ORF">CHC_T00000521001</name>
</gene>
<accession>R7QKN6</accession>
<protein>
    <submittedName>
        <fullName evidence="2">Uncharacterized protein</fullName>
    </submittedName>
</protein>
<evidence type="ECO:0000256" key="1">
    <source>
        <dbReference type="SAM" id="MobiDB-lite"/>
    </source>
</evidence>
<dbReference type="EMBL" id="HG001893">
    <property type="protein sequence ID" value="CDF38026.1"/>
    <property type="molecule type" value="Genomic_DNA"/>
</dbReference>
<dbReference type="Proteomes" id="UP000012073">
    <property type="component" value="Unassembled WGS sequence"/>
</dbReference>
<sequence length="73" mass="8421">MQMHKGARTSERLRARHALLLKLQYKSKLLFSPSTPQQVHHYPTTVTARPHTEARRALPPQPCRSRAPSPRSR</sequence>
<dbReference type="Gramene" id="CDF38026">
    <property type="protein sequence ID" value="CDF38026"/>
    <property type="gene ID" value="CHC_T00000521001"/>
</dbReference>
<proteinExistence type="predicted"/>